<dbReference type="PANTHER" id="PTHR43800">
    <property type="entry name" value="PEPTIDYL-LYSINE N-ACETYLTRANSFERASE YJAB"/>
    <property type="match status" value="1"/>
</dbReference>
<proteinExistence type="predicted"/>
<feature type="domain" description="N-acetyltransferase" evidence="3">
    <location>
        <begin position="103"/>
        <end position="241"/>
    </location>
</feature>
<keyword evidence="2 4" id="KW-0012">Acyltransferase</keyword>
<sequence length="241" mass="27641">MGSTENAVTFNELEWDSDFFGIKCAKAILNKSLTKNEWGNLKVEFSNYLFIAIVNQNANPVNAQLIAKDTSAFLADINIQFEKKLVEINEMPRNVTTYQSLEKVDRIIKLADFPHSRFISDPEFAKRGGKYVYQQWAMNAFGKTDKYFMLSKDEKGIINGFVLCSYFQKTCLIELISVTKEVSKSGIGTSLFNAVEYQAYQKGCNKIKVGTQIRNLNAINFYHKVGCKQVECHEVYHFWKK</sequence>
<dbReference type="Gene3D" id="3.40.630.30">
    <property type="match status" value="1"/>
</dbReference>
<evidence type="ECO:0000256" key="2">
    <source>
        <dbReference type="ARBA" id="ARBA00023315"/>
    </source>
</evidence>
<dbReference type="EC" id="2.3.1.-" evidence="4"/>
<keyword evidence="5" id="KW-1185">Reference proteome</keyword>
<dbReference type="Proteomes" id="UP001596109">
    <property type="component" value="Unassembled WGS sequence"/>
</dbReference>
<dbReference type="InterPro" id="IPR016181">
    <property type="entry name" value="Acyl_CoA_acyltransferase"/>
</dbReference>
<protein>
    <submittedName>
        <fullName evidence="4">GNAT family N-acetyltransferase</fullName>
        <ecNumber evidence="4">2.3.1.-</ecNumber>
    </submittedName>
</protein>
<accession>A0ABW0TLB5</accession>
<dbReference type="RefSeq" id="WP_381436495.1">
    <property type="nucleotide sequence ID" value="NZ_JBHSNO010000008.1"/>
</dbReference>
<keyword evidence="1 4" id="KW-0808">Transferase</keyword>
<dbReference type="SUPFAM" id="SSF55729">
    <property type="entry name" value="Acyl-CoA N-acyltransferases (Nat)"/>
    <property type="match status" value="1"/>
</dbReference>
<evidence type="ECO:0000313" key="5">
    <source>
        <dbReference type="Proteomes" id="UP001596109"/>
    </source>
</evidence>
<reference evidence="5" key="1">
    <citation type="journal article" date="2019" name="Int. J. Syst. Evol. Microbiol.">
        <title>The Global Catalogue of Microorganisms (GCM) 10K type strain sequencing project: providing services to taxonomists for standard genome sequencing and annotation.</title>
        <authorList>
            <consortium name="The Broad Institute Genomics Platform"/>
            <consortium name="The Broad Institute Genome Sequencing Center for Infectious Disease"/>
            <person name="Wu L."/>
            <person name="Ma J."/>
        </authorList>
    </citation>
    <scope>NUCLEOTIDE SEQUENCE [LARGE SCALE GENOMIC DNA]</scope>
    <source>
        <strain evidence="5">CGMCC 4.1434</strain>
    </source>
</reference>
<gene>
    <name evidence="4" type="ORF">ACFPRA_15360</name>
</gene>
<dbReference type="PANTHER" id="PTHR43800:SF1">
    <property type="entry name" value="PEPTIDYL-LYSINE N-ACETYLTRANSFERASE YJAB"/>
    <property type="match status" value="1"/>
</dbReference>
<organism evidence="4 5">
    <name type="scientific">Sporosarcina soli</name>
    <dbReference type="NCBI Taxonomy" id="334736"/>
    <lineage>
        <taxon>Bacteria</taxon>
        <taxon>Bacillati</taxon>
        <taxon>Bacillota</taxon>
        <taxon>Bacilli</taxon>
        <taxon>Bacillales</taxon>
        <taxon>Caryophanaceae</taxon>
        <taxon>Sporosarcina</taxon>
    </lineage>
</organism>
<dbReference type="PROSITE" id="PS51186">
    <property type="entry name" value="GNAT"/>
    <property type="match status" value="1"/>
</dbReference>
<dbReference type="GO" id="GO:0016746">
    <property type="term" value="F:acyltransferase activity"/>
    <property type="evidence" value="ECO:0007669"/>
    <property type="project" value="UniProtKB-KW"/>
</dbReference>
<evidence type="ECO:0000313" key="4">
    <source>
        <dbReference type="EMBL" id="MFC5590282.1"/>
    </source>
</evidence>
<comment type="caution">
    <text evidence="4">The sequence shown here is derived from an EMBL/GenBank/DDBJ whole genome shotgun (WGS) entry which is preliminary data.</text>
</comment>
<dbReference type="Pfam" id="PF00583">
    <property type="entry name" value="Acetyltransf_1"/>
    <property type="match status" value="1"/>
</dbReference>
<dbReference type="InterPro" id="IPR000182">
    <property type="entry name" value="GNAT_dom"/>
</dbReference>
<evidence type="ECO:0000256" key="1">
    <source>
        <dbReference type="ARBA" id="ARBA00022679"/>
    </source>
</evidence>
<evidence type="ECO:0000259" key="3">
    <source>
        <dbReference type="PROSITE" id="PS51186"/>
    </source>
</evidence>
<name>A0ABW0TLB5_9BACL</name>
<dbReference type="EMBL" id="JBHSNO010000008">
    <property type="protein sequence ID" value="MFC5590282.1"/>
    <property type="molecule type" value="Genomic_DNA"/>
</dbReference>